<proteinExistence type="predicted"/>
<reference evidence="1 2" key="1">
    <citation type="submission" date="2021-03" db="EMBL/GenBank/DDBJ databases">
        <title>Genomic Encyclopedia of Type Strains, Phase IV (KMG-IV): sequencing the most valuable type-strain genomes for metagenomic binning, comparative biology and taxonomic classification.</title>
        <authorList>
            <person name="Goeker M."/>
        </authorList>
    </citation>
    <scope>NUCLEOTIDE SEQUENCE [LARGE SCALE GENOMIC DNA]</scope>
    <source>
        <strain evidence="1 2">DSM 24738</strain>
    </source>
</reference>
<dbReference type="EMBL" id="JAGGKT010000010">
    <property type="protein sequence ID" value="MBP1933310.1"/>
    <property type="molecule type" value="Genomic_DNA"/>
</dbReference>
<keyword evidence="2" id="KW-1185">Reference proteome</keyword>
<dbReference type="GO" id="GO:0062192">
    <property type="term" value="F:L-rhamnose mutarotase activity"/>
    <property type="evidence" value="ECO:0007669"/>
    <property type="project" value="UniProtKB-EC"/>
</dbReference>
<dbReference type="EC" id="5.1.3.32" evidence="1"/>
<dbReference type="PANTHER" id="PTHR34389">
    <property type="entry name" value="L-RHAMNOSE MUTAROTASE"/>
    <property type="match status" value="1"/>
</dbReference>
<evidence type="ECO:0000313" key="2">
    <source>
        <dbReference type="Proteomes" id="UP001519343"/>
    </source>
</evidence>
<organism evidence="1 2">
    <name type="scientific">Ammoniphilus resinae</name>
    <dbReference type="NCBI Taxonomy" id="861532"/>
    <lineage>
        <taxon>Bacteria</taxon>
        <taxon>Bacillati</taxon>
        <taxon>Bacillota</taxon>
        <taxon>Bacilli</taxon>
        <taxon>Bacillales</taxon>
        <taxon>Paenibacillaceae</taxon>
        <taxon>Aneurinibacillus group</taxon>
        <taxon>Ammoniphilus</taxon>
    </lineage>
</organism>
<dbReference type="Proteomes" id="UP001519343">
    <property type="component" value="Unassembled WGS sequence"/>
</dbReference>
<protein>
    <submittedName>
        <fullName evidence="1">L-rhamnose mutarotase</fullName>
        <ecNumber evidence="1">5.1.3.32</ecNumber>
    </submittedName>
</protein>
<dbReference type="InterPro" id="IPR011008">
    <property type="entry name" value="Dimeric_a/b-barrel"/>
</dbReference>
<keyword evidence="1" id="KW-0413">Isomerase</keyword>
<name>A0ABS4GTW5_9BACL</name>
<dbReference type="Gene3D" id="3.30.70.100">
    <property type="match status" value="1"/>
</dbReference>
<dbReference type="RefSeq" id="WP_209811319.1">
    <property type="nucleotide sequence ID" value="NZ_JAGGKT010000010.1"/>
</dbReference>
<dbReference type="PANTHER" id="PTHR34389:SF2">
    <property type="entry name" value="L-RHAMNOSE MUTAROTASE"/>
    <property type="match status" value="1"/>
</dbReference>
<dbReference type="Pfam" id="PF05336">
    <property type="entry name" value="rhaM"/>
    <property type="match status" value="1"/>
</dbReference>
<comment type="caution">
    <text evidence="1">The sequence shown here is derived from an EMBL/GenBank/DDBJ whole genome shotgun (WGS) entry which is preliminary data.</text>
</comment>
<dbReference type="InterPro" id="IPR008000">
    <property type="entry name" value="Rham/fucose_mutarotase"/>
</dbReference>
<gene>
    <name evidence="1" type="ORF">J2Z37_003323</name>
</gene>
<dbReference type="SUPFAM" id="SSF54909">
    <property type="entry name" value="Dimeric alpha+beta barrel"/>
    <property type="match status" value="1"/>
</dbReference>
<sequence>MQRYGSVIRVKPEKLEEYKQLHANVWPGVVKMIKECNIQNYSIFHKDGYLFSYMEYVGEDYEADMARMASDSTTQEWWSVCGPCQERLETRKKGEWWASMEEVFHVE</sequence>
<evidence type="ECO:0000313" key="1">
    <source>
        <dbReference type="EMBL" id="MBP1933310.1"/>
    </source>
</evidence>
<accession>A0ABS4GTW5</accession>